<protein>
    <submittedName>
        <fullName evidence="2">Uncharacterized protein</fullName>
    </submittedName>
</protein>
<dbReference type="Ensembl" id="ENSMPUT00000006555.1">
    <property type="protein sequence ID" value="ENSMPUP00000006444.1"/>
    <property type="gene ID" value="ENSMPUG00000006499.1"/>
</dbReference>
<dbReference type="HOGENOM" id="CLU_1651607_0_0_1"/>
<dbReference type="EMBL" id="AEYP01050351">
    <property type="status" value="NOT_ANNOTATED_CDS"/>
    <property type="molecule type" value="Genomic_DNA"/>
</dbReference>
<evidence type="ECO:0000313" key="2">
    <source>
        <dbReference type="Ensembl" id="ENSMPUP00000006444.1"/>
    </source>
</evidence>
<dbReference type="InParanoid" id="M3Y543"/>
<sequence length="160" mass="16950">MAAGSEEGGAGPTWESRRGGEPVTGSGEDSGAGETAGEPRRRRRGAGHRNPKGRNTLTPVEETPPITAEAPRRRRGATSCVARKADAQDNDKNTTDTGDKHKANGTTIKCVDTPRSQSATASKQWPRENAWPAVRVTVGSQAPWSSSFFLIHANFLGQGS</sequence>
<feature type="compositionally biased region" description="Basic residues" evidence="1">
    <location>
        <begin position="40"/>
        <end position="52"/>
    </location>
</feature>
<feature type="region of interest" description="Disordered" evidence="1">
    <location>
        <begin position="1"/>
        <end position="107"/>
    </location>
</feature>
<accession>M3Y543</accession>
<feature type="compositionally biased region" description="Basic and acidic residues" evidence="1">
    <location>
        <begin position="83"/>
        <end position="102"/>
    </location>
</feature>
<evidence type="ECO:0000256" key="1">
    <source>
        <dbReference type="SAM" id="MobiDB-lite"/>
    </source>
</evidence>
<organism evidence="2">
    <name type="scientific">Mustela putorius furo</name>
    <name type="common">European domestic ferret</name>
    <name type="synonym">Mustela furo</name>
    <dbReference type="NCBI Taxonomy" id="9669"/>
    <lineage>
        <taxon>Eukaryota</taxon>
        <taxon>Metazoa</taxon>
        <taxon>Chordata</taxon>
        <taxon>Craniata</taxon>
        <taxon>Vertebrata</taxon>
        <taxon>Euteleostomi</taxon>
        <taxon>Mammalia</taxon>
        <taxon>Eutheria</taxon>
        <taxon>Laurasiatheria</taxon>
        <taxon>Carnivora</taxon>
        <taxon>Caniformia</taxon>
        <taxon>Musteloidea</taxon>
        <taxon>Mustelidae</taxon>
        <taxon>Mustelinae</taxon>
        <taxon>Mustela</taxon>
    </lineage>
</organism>
<reference evidence="2" key="1">
    <citation type="submission" date="2024-06" db="UniProtKB">
        <authorList>
            <consortium name="Ensembl"/>
        </authorList>
    </citation>
    <scope>IDENTIFICATION</scope>
</reference>
<name>M3Y543_MUSPF</name>
<dbReference type="AlphaFoldDB" id="M3Y543"/>
<proteinExistence type="predicted"/>
<feature type="compositionally biased region" description="Gly residues" evidence="1">
    <location>
        <begin position="1"/>
        <end position="11"/>
    </location>
</feature>